<accession>A2SN62</accession>
<dbReference type="KEGG" id="mpt:Mpe_B0226"/>
<keyword evidence="2" id="KW-1185">Reference proteome</keyword>
<evidence type="ECO:0000313" key="2">
    <source>
        <dbReference type="Proteomes" id="UP000000366"/>
    </source>
</evidence>
<dbReference type="Proteomes" id="UP000000366">
    <property type="component" value="Plasmid RPME01"/>
</dbReference>
<keyword evidence="1" id="KW-0614">Plasmid</keyword>
<sequence>MPLQSQLPVKAMACGNCGHGLFRVFSYETDFVMKLVTQCEKCDSTSVIEPVPATLRIEFGEGSDGRLCRMDPKTP</sequence>
<protein>
    <submittedName>
        <fullName evidence="1">Uncharacterized protein</fullName>
    </submittedName>
</protein>
<reference evidence="1 2" key="1">
    <citation type="journal article" date="2007" name="J. Bacteriol.">
        <title>Whole-genome analysis of the methyl tert-butyl ether-degrading beta-proteobacterium Methylibium petroleiphilum PM1.</title>
        <authorList>
            <person name="Kane S.R."/>
            <person name="Chakicherla A.Y."/>
            <person name="Chain P.S.G."/>
            <person name="Schmidt R."/>
            <person name="Shin M.W."/>
            <person name="Legler T.C."/>
            <person name="Scow K.M."/>
            <person name="Larimer F.W."/>
            <person name="Lucas S.M."/>
            <person name="Richardson P.M."/>
            <person name="Hristova K.R."/>
        </authorList>
    </citation>
    <scope>NUCLEOTIDE SEQUENCE [LARGE SCALE GENOMIC DNA]</scope>
    <source>
        <strain evidence="2">ATCC BAA-1232 / LMG 22953 / PM1</strain>
        <plasmid evidence="1 2">RPME01</plasmid>
    </source>
</reference>
<dbReference type="RefSeq" id="WP_011831589.1">
    <property type="nucleotide sequence ID" value="NC_008826.1"/>
</dbReference>
<proteinExistence type="predicted"/>
<gene>
    <name evidence="1" type="ordered locus">Mpe_B0226</name>
</gene>
<dbReference type="EMBL" id="CP000556">
    <property type="protein sequence ID" value="ABM97001.1"/>
    <property type="molecule type" value="Genomic_DNA"/>
</dbReference>
<dbReference type="HOGENOM" id="CLU_2666928_0_0_4"/>
<name>A2SN62_METPP</name>
<evidence type="ECO:0000313" key="1">
    <source>
        <dbReference type="EMBL" id="ABM97001.1"/>
    </source>
</evidence>
<dbReference type="AlphaFoldDB" id="A2SN62"/>
<organism evidence="1 2">
    <name type="scientific">Methylibium petroleiphilum (strain ATCC BAA-1232 / LMG 22953 / PM1)</name>
    <dbReference type="NCBI Taxonomy" id="420662"/>
    <lineage>
        <taxon>Bacteria</taxon>
        <taxon>Pseudomonadati</taxon>
        <taxon>Pseudomonadota</taxon>
        <taxon>Betaproteobacteria</taxon>
        <taxon>Burkholderiales</taxon>
        <taxon>Sphaerotilaceae</taxon>
        <taxon>Methylibium</taxon>
    </lineage>
</organism>
<geneLocation type="plasmid" evidence="1 2">
    <name>RPME01</name>
</geneLocation>